<organism evidence="2 3">
    <name type="scientific">Candidatus Nomurabacteria bacterium RIFCSPLOWO2_01_FULL_42_17</name>
    <dbReference type="NCBI Taxonomy" id="1801780"/>
    <lineage>
        <taxon>Bacteria</taxon>
        <taxon>Candidatus Nomuraibacteriota</taxon>
    </lineage>
</organism>
<dbReference type="AlphaFoldDB" id="A0A1F6XMU0"/>
<evidence type="ECO:0008006" key="4">
    <source>
        <dbReference type="Google" id="ProtNLM"/>
    </source>
</evidence>
<dbReference type="Proteomes" id="UP000178104">
    <property type="component" value="Unassembled WGS sequence"/>
</dbReference>
<keyword evidence="1" id="KW-1133">Transmembrane helix</keyword>
<dbReference type="EMBL" id="MFVE01000005">
    <property type="protein sequence ID" value="OGI95444.1"/>
    <property type="molecule type" value="Genomic_DNA"/>
</dbReference>
<keyword evidence="1" id="KW-0472">Membrane</keyword>
<protein>
    <recommendedName>
        <fullName evidence="4">DUF1003 domain-containing protein</fullName>
    </recommendedName>
</protein>
<gene>
    <name evidence="2" type="ORF">A2917_02685</name>
</gene>
<dbReference type="Pfam" id="PF06210">
    <property type="entry name" value="DUF1003"/>
    <property type="match status" value="1"/>
</dbReference>
<accession>A0A1F6XMU0</accession>
<comment type="caution">
    <text evidence="2">The sequence shown here is derived from an EMBL/GenBank/DDBJ whole genome shotgun (WGS) entry which is preliminary data.</text>
</comment>
<dbReference type="PANTHER" id="PTHR41386">
    <property type="entry name" value="INTEGRAL MEMBRANE PROTEIN-RELATED"/>
    <property type="match status" value="1"/>
</dbReference>
<dbReference type="STRING" id="1801780.A2917_02685"/>
<reference evidence="2 3" key="1">
    <citation type="journal article" date="2016" name="Nat. Commun.">
        <title>Thousands of microbial genomes shed light on interconnected biogeochemical processes in an aquifer system.</title>
        <authorList>
            <person name="Anantharaman K."/>
            <person name="Brown C.T."/>
            <person name="Hug L.A."/>
            <person name="Sharon I."/>
            <person name="Castelle C.J."/>
            <person name="Probst A.J."/>
            <person name="Thomas B.C."/>
            <person name="Singh A."/>
            <person name="Wilkins M.J."/>
            <person name="Karaoz U."/>
            <person name="Brodie E.L."/>
            <person name="Williams K.H."/>
            <person name="Hubbard S.S."/>
            <person name="Banfield J.F."/>
        </authorList>
    </citation>
    <scope>NUCLEOTIDE SEQUENCE [LARGE SCALE GENOMIC DNA]</scope>
</reference>
<evidence type="ECO:0000313" key="3">
    <source>
        <dbReference type="Proteomes" id="UP000178104"/>
    </source>
</evidence>
<feature type="transmembrane region" description="Helical" evidence="1">
    <location>
        <begin position="39"/>
        <end position="58"/>
    </location>
</feature>
<evidence type="ECO:0000313" key="2">
    <source>
        <dbReference type="EMBL" id="OGI95444.1"/>
    </source>
</evidence>
<feature type="transmembrane region" description="Helical" evidence="1">
    <location>
        <begin position="74"/>
        <end position="94"/>
    </location>
</feature>
<sequence length="166" mass="19460">MLKNSQKNQRGRMFQSIKAEANFKRTGAERMADWITSRIGSMPFLLTNVIFFTLWILINTGQIRLIPPFDPFPFNLLTTFVSLEAIFLAIFVLISQNRSSKVDDLREETHLQLNLISEKEVTKLMKMISLLMEKEGIDMSQDPELKEMLRPFSEEDIERRLEKEIF</sequence>
<evidence type="ECO:0000256" key="1">
    <source>
        <dbReference type="SAM" id="Phobius"/>
    </source>
</evidence>
<proteinExistence type="predicted"/>
<dbReference type="PANTHER" id="PTHR41386:SF1">
    <property type="entry name" value="MEMBRANE PROTEIN"/>
    <property type="match status" value="1"/>
</dbReference>
<dbReference type="InterPro" id="IPR010406">
    <property type="entry name" value="DUF1003"/>
</dbReference>
<name>A0A1F6XMU0_9BACT</name>
<keyword evidence="1" id="KW-0812">Transmembrane</keyword>